<gene>
    <name evidence="2" type="ORF">AOG27_07430</name>
</gene>
<dbReference type="RefSeq" id="WP_054552382.1">
    <property type="nucleotide sequence ID" value="NZ_JAQPZV010000006.1"/>
</dbReference>
<dbReference type="EMBL" id="LJTC01000004">
    <property type="protein sequence ID" value="KPM84126.1"/>
    <property type="molecule type" value="Genomic_DNA"/>
</dbReference>
<sequence>MTEQTIIRILKTFIILGICLIILGHSLLAGNYLSDSMGIHGIMISAACIAVGVLFSLPTKIYLTILLMKMESDLTAQNKQS</sequence>
<dbReference type="OrthoDB" id="5772852at2"/>
<proteinExistence type="predicted"/>
<keyword evidence="1" id="KW-0812">Transmembrane</keyword>
<comment type="caution">
    <text evidence="2">The sequence shown here is derived from an EMBL/GenBank/DDBJ whole genome shotgun (WGS) entry which is preliminary data.</text>
</comment>
<evidence type="ECO:0000313" key="3">
    <source>
        <dbReference type="Proteomes" id="UP000050378"/>
    </source>
</evidence>
<feature type="transmembrane region" description="Helical" evidence="1">
    <location>
        <begin position="39"/>
        <end position="63"/>
    </location>
</feature>
<organism evidence="2 3">
    <name type="scientific">Pseudoalteromonas lipolytica</name>
    <dbReference type="NCBI Taxonomy" id="570156"/>
    <lineage>
        <taxon>Bacteria</taxon>
        <taxon>Pseudomonadati</taxon>
        <taxon>Pseudomonadota</taxon>
        <taxon>Gammaproteobacteria</taxon>
        <taxon>Alteromonadales</taxon>
        <taxon>Pseudoalteromonadaceae</taxon>
        <taxon>Pseudoalteromonas</taxon>
    </lineage>
</organism>
<dbReference type="PATRIC" id="fig|570156.3.peg.2541"/>
<protein>
    <submittedName>
        <fullName evidence="2">Uncharacterized protein</fullName>
    </submittedName>
</protein>
<name>A0A0P7D666_9GAMM</name>
<evidence type="ECO:0000313" key="2">
    <source>
        <dbReference type="EMBL" id="KPM84126.1"/>
    </source>
</evidence>
<evidence type="ECO:0000256" key="1">
    <source>
        <dbReference type="SAM" id="Phobius"/>
    </source>
</evidence>
<dbReference type="AlphaFoldDB" id="A0A0P7D666"/>
<reference evidence="2 3" key="1">
    <citation type="submission" date="2015-09" db="EMBL/GenBank/DDBJ databases">
        <title>Draft Genome Sequence of Pseudoalteromonas lipolytica UCD-48B.</title>
        <authorList>
            <person name="Krusor M."/>
            <person name="Coil D.A."/>
            <person name="Lang J.M."/>
            <person name="Eisen J.A."/>
            <person name="Alexiev A."/>
        </authorList>
    </citation>
    <scope>NUCLEOTIDE SEQUENCE [LARGE SCALE GENOMIC DNA]</scope>
    <source>
        <strain evidence="2 3">UCD-48B</strain>
    </source>
</reference>
<keyword evidence="1" id="KW-1133">Transmembrane helix</keyword>
<accession>A0A0P7D666</accession>
<keyword evidence="1" id="KW-0472">Membrane</keyword>
<dbReference type="Proteomes" id="UP000050378">
    <property type="component" value="Unassembled WGS sequence"/>
</dbReference>
<feature type="transmembrane region" description="Helical" evidence="1">
    <location>
        <begin position="12"/>
        <end position="33"/>
    </location>
</feature>